<dbReference type="EMBL" id="CAACVG010001104">
    <property type="protein sequence ID" value="VEN34935.1"/>
    <property type="molecule type" value="Genomic_DNA"/>
</dbReference>
<accession>A0A653BIX0</accession>
<feature type="transmembrane region" description="Helical" evidence="1">
    <location>
        <begin position="6"/>
        <end position="26"/>
    </location>
</feature>
<evidence type="ECO:0008006" key="4">
    <source>
        <dbReference type="Google" id="ProtNLM"/>
    </source>
</evidence>
<keyword evidence="1" id="KW-1133">Transmembrane helix</keyword>
<dbReference type="PANTHER" id="PTHR46953">
    <property type="entry name" value="G-PROTEIN COUPLED RECEPTOR MTH-LIKE 1-RELATED"/>
    <property type="match status" value="1"/>
</dbReference>
<dbReference type="PANTHER" id="PTHR46953:SF1">
    <property type="entry name" value="G-PROTEIN COUPLED RECEPTOR MTH-LIKE 1-RELATED"/>
    <property type="match status" value="1"/>
</dbReference>
<dbReference type="OrthoDB" id="5854379at2759"/>
<evidence type="ECO:0000256" key="1">
    <source>
        <dbReference type="SAM" id="Phobius"/>
    </source>
</evidence>
<dbReference type="Proteomes" id="UP000410492">
    <property type="component" value="Unassembled WGS sequence"/>
</dbReference>
<dbReference type="InterPro" id="IPR052808">
    <property type="entry name" value="GPCR_Mth-like"/>
</dbReference>
<feature type="transmembrane region" description="Helical" evidence="1">
    <location>
        <begin position="174"/>
        <end position="192"/>
    </location>
</feature>
<evidence type="ECO:0000313" key="3">
    <source>
        <dbReference type="Proteomes" id="UP000410492"/>
    </source>
</evidence>
<gene>
    <name evidence="2" type="ORF">CALMAC_LOCUS980</name>
</gene>
<feature type="transmembrane region" description="Helical" evidence="1">
    <location>
        <begin position="240"/>
        <end position="263"/>
    </location>
</feature>
<dbReference type="Gene3D" id="1.20.1070.10">
    <property type="entry name" value="Rhodopsin 7-helix transmembrane proteins"/>
    <property type="match status" value="1"/>
</dbReference>
<name>A0A653BIX0_CALMS</name>
<reference evidence="2 3" key="1">
    <citation type="submission" date="2019-01" db="EMBL/GenBank/DDBJ databases">
        <authorList>
            <person name="Sayadi A."/>
        </authorList>
    </citation>
    <scope>NUCLEOTIDE SEQUENCE [LARGE SCALE GENOMIC DNA]</scope>
</reference>
<keyword evidence="1" id="KW-0472">Membrane</keyword>
<feature type="transmembrane region" description="Helical" evidence="1">
    <location>
        <begin position="204"/>
        <end position="228"/>
    </location>
</feature>
<proteinExistence type="predicted"/>
<organism evidence="2 3">
    <name type="scientific">Callosobruchus maculatus</name>
    <name type="common">Southern cowpea weevil</name>
    <name type="synonym">Pulse bruchid</name>
    <dbReference type="NCBI Taxonomy" id="64391"/>
    <lineage>
        <taxon>Eukaryota</taxon>
        <taxon>Metazoa</taxon>
        <taxon>Ecdysozoa</taxon>
        <taxon>Arthropoda</taxon>
        <taxon>Hexapoda</taxon>
        <taxon>Insecta</taxon>
        <taxon>Pterygota</taxon>
        <taxon>Neoptera</taxon>
        <taxon>Endopterygota</taxon>
        <taxon>Coleoptera</taxon>
        <taxon>Polyphaga</taxon>
        <taxon>Cucujiformia</taxon>
        <taxon>Chrysomeloidea</taxon>
        <taxon>Chrysomelidae</taxon>
        <taxon>Bruchinae</taxon>
        <taxon>Bruchini</taxon>
        <taxon>Callosobruchus</taxon>
    </lineage>
</organism>
<sequence>MEQHSPFVVFILLYISPAVTTTEMALTVPKCCKDKNIFVGNKCTPVDQELSYSYYVYDSNATHIENASRKMRYLSSRYTNFTCQRPMVRVALTDEDIIGIIYNSTAMCVRCCDSHIMYLSPDRYCMEYKRSNNETKTVFLYCYQELPNVAMTVGPKLYIIYDDKKAPREVHKKCFVGYSLSMGLTFLNLIVLQKVNYECSFMGSLFFVFALISFVWLACLCLDLAILVRNFKKETGSNRLIYLYSLFATIIPSIILLISVLVYDGPAMPNTFIKGYWEENVCKFEEKSDLIFFVPIFVLLFVGFCCVVYTIHLTRKFNKNYENDYDWVRKKQYLRHI</sequence>
<keyword evidence="1" id="KW-0812">Transmembrane</keyword>
<dbReference type="AlphaFoldDB" id="A0A653BIX0"/>
<evidence type="ECO:0000313" key="2">
    <source>
        <dbReference type="EMBL" id="VEN34935.1"/>
    </source>
</evidence>
<protein>
    <recommendedName>
        <fullName evidence="4">G-protein coupled receptors family 2 profile 2 domain-containing protein</fullName>
    </recommendedName>
</protein>
<feature type="transmembrane region" description="Helical" evidence="1">
    <location>
        <begin position="290"/>
        <end position="311"/>
    </location>
</feature>
<keyword evidence="3" id="KW-1185">Reference proteome</keyword>